<keyword evidence="2" id="KW-1185">Reference proteome</keyword>
<dbReference type="RefSeq" id="WP_109719452.1">
    <property type="nucleotide sequence ID" value="NZ_QEQK01000004.1"/>
</dbReference>
<evidence type="ECO:0000313" key="2">
    <source>
        <dbReference type="Proteomes" id="UP000251800"/>
    </source>
</evidence>
<name>A0A363UN69_9GAMM</name>
<accession>A0A363UN69</accession>
<proteinExistence type="predicted"/>
<dbReference type="EMBL" id="QEQK01000004">
    <property type="protein sequence ID" value="PWN56853.1"/>
    <property type="molecule type" value="Genomic_DNA"/>
</dbReference>
<comment type="caution">
    <text evidence="1">The sequence shown here is derived from an EMBL/GenBank/DDBJ whole genome shotgun (WGS) entry which is preliminary data.</text>
</comment>
<dbReference type="AlphaFoldDB" id="A0A363UN69"/>
<sequence length="292" mass="32240">MDFSFHADHDCNRVLNLINRDSHDLRAGVTRRLLSYHWSLLSSTESALDQALEQLRSTALIATDEQRVTLTPEGYSLLIDPECAAIEQDAATELHLRSGPPTEYSLRAVALDVITRGGATRISLKELTERWAISGLRAGELRDAIDLLQRDSLASFTGLRMRTISLSRDGQAYVAGRPPPADLLAMAPALRREDLNASRVDSKTLCLLAAHTVENTEGRGSTSFGEVIYRLGQLKIPDFRAFLAVESLYRLGHVDFARDTHSLHLTDSGKKLARAARGRAIQWVIGQAVQQS</sequence>
<evidence type="ECO:0000313" key="1">
    <source>
        <dbReference type="EMBL" id="PWN56853.1"/>
    </source>
</evidence>
<gene>
    <name evidence="1" type="ORF">DEH80_05400</name>
</gene>
<organism evidence="1 2">
    <name type="scientific">Abyssibacter profundi</name>
    <dbReference type="NCBI Taxonomy" id="2182787"/>
    <lineage>
        <taxon>Bacteria</taxon>
        <taxon>Pseudomonadati</taxon>
        <taxon>Pseudomonadota</taxon>
        <taxon>Gammaproteobacteria</taxon>
        <taxon>Chromatiales</taxon>
        <taxon>Oceanococcaceae</taxon>
        <taxon>Abyssibacter</taxon>
    </lineage>
</organism>
<reference evidence="1 2" key="1">
    <citation type="submission" date="2018-05" db="EMBL/GenBank/DDBJ databases">
        <title>Abyssibacter profundi OUC007T gen. nov., sp. nov, a marine bacterium isolated from seawater of the Mariana Trench.</title>
        <authorList>
            <person name="Zhou S."/>
        </authorList>
    </citation>
    <scope>NUCLEOTIDE SEQUENCE [LARGE SCALE GENOMIC DNA]</scope>
    <source>
        <strain evidence="1 2">OUC007</strain>
    </source>
</reference>
<protein>
    <submittedName>
        <fullName evidence="1">Uncharacterized protein</fullName>
    </submittedName>
</protein>
<dbReference type="Proteomes" id="UP000251800">
    <property type="component" value="Unassembled WGS sequence"/>
</dbReference>